<dbReference type="PANTHER" id="PTHR11960:SF66">
    <property type="entry name" value="EUKARYOTIC TRANSLATION INITIATION FACTOR 4E TYPE 3"/>
    <property type="match status" value="1"/>
</dbReference>
<keyword evidence="2" id="KW-0810">Translation regulation</keyword>
<keyword evidence="4 5" id="KW-0648">Protein biosynthesis</keyword>
<dbReference type="GO" id="GO:0006417">
    <property type="term" value="P:regulation of translation"/>
    <property type="evidence" value="ECO:0007669"/>
    <property type="project" value="UniProtKB-KW"/>
</dbReference>
<dbReference type="OrthoDB" id="17977at2759"/>
<evidence type="ECO:0000256" key="3">
    <source>
        <dbReference type="ARBA" id="ARBA00022884"/>
    </source>
</evidence>
<dbReference type="Gene3D" id="3.30.760.10">
    <property type="entry name" value="RNA Cap, Translation Initiation Factor Eif4e"/>
    <property type="match status" value="1"/>
</dbReference>
<dbReference type="InterPro" id="IPR001040">
    <property type="entry name" value="TIF_eIF_4E"/>
</dbReference>
<dbReference type="Pfam" id="PF01652">
    <property type="entry name" value="IF4E"/>
    <property type="match status" value="1"/>
</dbReference>
<dbReference type="Proteomes" id="UP000789706">
    <property type="component" value="Unassembled WGS sequence"/>
</dbReference>
<comment type="similarity">
    <text evidence="5">Belongs to the eukaryotic initiation factor 4E family.</text>
</comment>
<dbReference type="GO" id="GO:0000340">
    <property type="term" value="F:RNA 7-methylguanosine cap binding"/>
    <property type="evidence" value="ECO:0007669"/>
    <property type="project" value="TreeGrafter"/>
</dbReference>
<evidence type="ECO:0000256" key="2">
    <source>
        <dbReference type="ARBA" id="ARBA00022845"/>
    </source>
</evidence>
<organism evidence="6 7">
    <name type="scientific">Diversispora eburnea</name>
    <dbReference type="NCBI Taxonomy" id="1213867"/>
    <lineage>
        <taxon>Eukaryota</taxon>
        <taxon>Fungi</taxon>
        <taxon>Fungi incertae sedis</taxon>
        <taxon>Mucoromycota</taxon>
        <taxon>Glomeromycotina</taxon>
        <taxon>Glomeromycetes</taxon>
        <taxon>Diversisporales</taxon>
        <taxon>Diversisporaceae</taxon>
        <taxon>Diversispora</taxon>
    </lineage>
</organism>
<dbReference type="GO" id="GO:0016281">
    <property type="term" value="C:eukaryotic translation initiation factor 4F complex"/>
    <property type="evidence" value="ECO:0007669"/>
    <property type="project" value="TreeGrafter"/>
</dbReference>
<reference evidence="6" key="1">
    <citation type="submission" date="2021-06" db="EMBL/GenBank/DDBJ databases">
        <authorList>
            <person name="Kallberg Y."/>
            <person name="Tangrot J."/>
            <person name="Rosling A."/>
        </authorList>
    </citation>
    <scope>NUCLEOTIDE SEQUENCE</scope>
    <source>
        <strain evidence="6">AZ414A</strain>
    </source>
</reference>
<evidence type="ECO:0000256" key="5">
    <source>
        <dbReference type="RuleBase" id="RU004374"/>
    </source>
</evidence>
<keyword evidence="1 5" id="KW-0396">Initiation factor</keyword>
<sequence>MSSSNTSNATTRVNTRNLVGSWRNNNISNSVVKTLEEYEDNLKSVATVTTVQVSPEQLQLRSSLHFMKNGIRPDPRNENGGAWFFKVNKTNTAVVWRELLMLLIDDDIFGISVSSRYNSDIFTIWNKNSSANEKATVIEKLKETLNPIELQSPYYKAVYVKPGTVPDFLPKRPKRFGPTLFAPPLSTV</sequence>
<evidence type="ECO:0000313" key="6">
    <source>
        <dbReference type="EMBL" id="CAG8468204.1"/>
    </source>
</evidence>
<dbReference type="PANTHER" id="PTHR11960">
    <property type="entry name" value="EUKARYOTIC TRANSLATION INITIATION FACTOR 4E RELATED"/>
    <property type="match status" value="1"/>
</dbReference>
<keyword evidence="3 5" id="KW-0694">RNA-binding</keyword>
<comment type="caution">
    <text evidence="6">The sequence shown here is derived from an EMBL/GenBank/DDBJ whole genome shotgun (WGS) entry which is preliminary data.</text>
</comment>
<protein>
    <submittedName>
        <fullName evidence="6">10541_t:CDS:1</fullName>
    </submittedName>
</protein>
<evidence type="ECO:0000256" key="1">
    <source>
        <dbReference type="ARBA" id="ARBA00022540"/>
    </source>
</evidence>
<dbReference type="GO" id="GO:0003743">
    <property type="term" value="F:translation initiation factor activity"/>
    <property type="evidence" value="ECO:0007669"/>
    <property type="project" value="UniProtKB-KW"/>
</dbReference>
<evidence type="ECO:0000313" key="7">
    <source>
        <dbReference type="Proteomes" id="UP000789706"/>
    </source>
</evidence>
<keyword evidence="7" id="KW-1185">Reference proteome</keyword>
<accession>A0A9N8W152</accession>
<gene>
    <name evidence="6" type="ORF">DEBURN_LOCUS3025</name>
</gene>
<dbReference type="EMBL" id="CAJVPK010000180">
    <property type="protein sequence ID" value="CAG8468204.1"/>
    <property type="molecule type" value="Genomic_DNA"/>
</dbReference>
<evidence type="ECO:0000256" key="4">
    <source>
        <dbReference type="ARBA" id="ARBA00022917"/>
    </source>
</evidence>
<proteinExistence type="inferred from homology"/>
<dbReference type="AlphaFoldDB" id="A0A9N8W152"/>
<dbReference type="SUPFAM" id="SSF55418">
    <property type="entry name" value="eIF4e-like"/>
    <property type="match status" value="1"/>
</dbReference>
<dbReference type="InterPro" id="IPR023398">
    <property type="entry name" value="TIF_eIF4e-like"/>
</dbReference>
<name>A0A9N8W152_9GLOM</name>